<evidence type="ECO:0008006" key="4">
    <source>
        <dbReference type="Google" id="ProtNLM"/>
    </source>
</evidence>
<dbReference type="GO" id="GO:0006633">
    <property type="term" value="P:fatty acid biosynthetic process"/>
    <property type="evidence" value="ECO:0007669"/>
    <property type="project" value="InterPro"/>
</dbReference>
<evidence type="ECO:0000259" key="2">
    <source>
        <dbReference type="PROSITE" id="PS50989"/>
    </source>
</evidence>
<dbReference type="GO" id="GO:0009317">
    <property type="term" value="C:acetyl-CoA carboxylase complex"/>
    <property type="evidence" value="ECO:0007669"/>
    <property type="project" value="InterPro"/>
</dbReference>
<dbReference type="InterPro" id="IPR011763">
    <property type="entry name" value="COA_CT_C"/>
</dbReference>
<dbReference type="Gene3D" id="3.90.226.10">
    <property type="entry name" value="2-enoyl-CoA Hydratase, Chain A, domain 1"/>
    <property type="match status" value="2"/>
</dbReference>
<protein>
    <recommendedName>
        <fullName evidence="4">CoA carboxyltransferase N-terminal domain-containing protein</fullName>
    </recommendedName>
</protein>
<sequence length="336" mass="36452">MGIDEKLAQLSKFREKAKAGGGPKRVEAQRAKGKLTARERVSLLFDAGTFEEIDPFVTHRCADFGMAERKYLGDSVVVGYGKINNRLTFAFSQDFTVFGGSLSEAASEKICKVMDLAAKNGTPFVAVLDSGGARIQEGADSLKGYGEIFTRNTLYSGVIPQISVIVGPTAGGAVYSPAITDFVFMVKGLGQSYITGTEVVKAVTGEEVSLEELGGAVVNATKSGNCHFVYETEVECFQQVRRLLSFLPQSYKEKPPSVDTDDEPNRTDEELLHIVPVNPTQPYDMKRIIAKIVDNGDFLEVHQRFAPNFIVGFARLGGQSVGILAQQPMYLAGVLD</sequence>
<dbReference type="AlphaFoldDB" id="X0Z9C2"/>
<evidence type="ECO:0000259" key="1">
    <source>
        <dbReference type="PROSITE" id="PS50980"/>
    </source>
</evidence>
<feature type="non-terminal residue" evidence="3">
    <location>
        <position position="336"/>
    </location>
</feature>
<dbReference type="PANTHER" id="PTHR43842:SF2">
    <property type="entry name" value="PROPIONYL-COA CARBOXYLASE BETA CHAIN, MITOCHONDRIAL"/>
    <property type="match status" value="1"/>
</dbReference>
<dbReference type="InterPro" id="IPR034733">
    <property type="entry name" value="AcCoA_carboxyl_beta"/>
</dbReference>
<organism evidence="3">
    <name type="scientific">marine sediment metagenome</name>
    <dbReference type="NCBI Taxonomy" id="412755"/>
    <lineage>
        <taxon>unclassified sequences</taxon>
        <taxon>metagenomes</taxon>
        <taxon>ecological metagenomes</taxon>
    </lineage>
</organism>
<dbReference type="InterPro" id="IPR011762">
    <property type="entry name" value="COA_CT_N"/>
</dbReference>
<proteinExistence type="predicted"/>
<evidence type="ECO:0000313" key="3">
    <source>
        <dbReference type="EMBL" id="GAG54937.1"/>
    </source>
</evidence>
<accession>X0Z9C2</accession>
<reference evidence="3" key="1">
    <citation type="journal article" date="2014" name="Front. Microbiol.">
        <title>High frequency of phylogenetically diverse reductive dehalogenase-homologous genes in deep subseafloor sedimentary metagenomes.</title>
        <authorList>
            <person name="Kawai M."/>
            <person name="Futagami T."/>
            <person name="Toyoda A."/>
            <person name="Takaki Y."/>
            <person name="Nishi S."/>
            <person name="Hori S."/>
            <person name="Arai W."/>
            <person name="Tsubouchi T."/>
            <person name="Morono Y."/>
            <person name="Uchiyama I."/>
            <person name="Ito T."/>
            <person name="Fujiyama A."/>
            <person name="Inagaki F."/>
            <person name="Takami H."/>
        </authorList>
    </citation>
    <scope>NUCLEOTIDE SEQUENCE</scope>
    <source>
        <strain evidence="3">Expedition CK06-06</strain>
    </source>
</reference>
<dbReference type="FunFam" id="3.90.226.10:FF:000016">
    <property type="entry name" value="Propionyl-CoA carboxylase, beta subunit"/>
    <property type="match status" value="1"/>
</dbReference>
<feature type="domain" description="CoA carboxyltransferase C-terminal" evidence="2">
    <location>
        <begin position="263"/>
        <end position="336"/>
    </location>
</feature>
<dbReference type="Pfam" id="PF01039">
    <property type="entry name" value="Carboxyl_trans"/>
    <property type="match status" value="1"/>
</dbReference>
<dbReference type="InterPro" id="IPR029045">
    <property type="entry name" value="ClpP/crotonase-like_dom_sf"/>
</dbReference>
<comment type="caution">
    <text evidence="3">The sequence shown here is derived from an EMBL/GenBank/DDBJ whole genome shotgun (WGS) entry which is preliminary data.</text>
</comment>
<dbReference type="InterPro" id="IPR000438">
    <property type="entry name" value="Acetyl_CoA_COase_Trfase_b_su"/>
</dbReference>
<dbReference type="PROSITE" id="PS50980">
    <property type="entry name" value="COA_CT_NTER"/>
    <property type="match status" value="1"/>
</dbReference>
<feature type="domain" description="CoA carboxyltransferase N-terminal" evidence="1">
    <location>
        <begin position="3"/>
        <end position="259"/>
    </location>
</feature>
<dbReference type="PRINTS" id="PR01070">
    <property type="entry name" value="ACCCTRFRASEB"/>
</dbReference>
<gene>
    <name evidence="3" type="ORF">S01H4_19183</name>
</gene>
<dbReference type="GO" id="GO:0004658">
    <property type="term" value="F:propionyl-CoA carboxylase activity"/>
    <property type="evidence" value="ECO:0007669"/>
    <property type="project" value="TreeGrafter"/>
</dbReference>
<dbReference type="InterPro" id="IPR051047">
    <property type="entry name" value="AccD/PCCB"/>
</dbReference>
<dbReference type="EMBL" id="BART01008537">
    <property type="protein sequence ID" value="GAG54937.1"/>
    <property type="molecule type" value="Genomic_DNA"/>
</dbReference>
<dbReference type="PROSITE" id="PS50989">
    <property type="entry name" value="COA_CT_CTER"/>
    <property type="match status" value="1"/>
</dbReference>
<dbReference type="GO" id="GO:0003989">
    <property type="term" value="F:acetyl-CoA carboxylase activity"/>
    <property type="evidence" value="ECO:0007669"/>
    <property type="project" value="InterPro"/>
</dbReference>
<dbReference type="SUPFAM" id="SSF52096">
    <property type="entry name" value="ClpP/crotonase"/>
    <property type="match status" value="2"/>
</dbReference>
<name>X0Z9C2_9ZZZZ</name>
<dbReference type="PANTHER" id="PTHR43842">
    <property type="entry name" value="PROPIONYL-COA CARBOXYLASE BETA CHAIN"/>
    <property type="match status" value="1"/>
</dbReference>